<comment type="caution">
    <text evidence="2">The sequence shown here is derived from an EMBL/GenBank/DDBJ whole genome shotgun (WGS) entry which is preliminary data.</text>
</comment>
<name>A0A9N7UV97_PLEPL</name>
<dbReference type="SUPFAM" id="SSF56672">
    <property type="entry name" value="DNA/RNA polymerases"/>
    <property type="match status" value="1"/>
</dbReference>
<feature type="region of interest" description="Disordered" evidence="1">
    <location>
        <begin position="175"/>
        <end position="194"/>
    </location>
</feature>
<accession>A0A9N7UV97</accession>
<protein>
    <submittedName>
        <fullName evidence="2">Uncharacterized protein</fullName>
    </submittedName>
</protein>
<evidence type="ECO:0000256" key="1">
    <source>
        <dbReference type="SAM" id="MobiDB-lite"/>
    </source>
</evidence>
<keyword evidence="3" id="KW-1185">Reference proteome</keyword>
<dbReference type="Proteomes" id="UP001153269">
    <property type="component" value="Unassembled WGS sequence"/>
</dbReference>
<proteinExistence type="predicted"/>
<organism evidence="2 3">
    <name type="scientific">Pleuronectes platessa</name>
    <name type="common">European plaice</name>
    <dbReference type="NCBI Taxonomy" id="8262"/>
    <lineage>
        <taxon>Eukaryota</taxon>
        <taxon>Metazoa</taxon>
        <taxon>Chordata</taxon>
        <taxon>Craniata</taxon>
        <taxon>Vertebrata</taxon>
        <taxon>Euteleostomi</taxon>
        <taxon>Actinopterygii</taxon>
        <taxon>Neopterygii</taxon>
        <taxon>Teleostei</taxon>
        <taxon>Neoteleostei</taxon>
        <taxon>Acanthomorphata</taxon>
        <taxon>Carangaria</taxon>
        <taxon>Pleuronectiformes</taxon>
        <taxon>Pleuronectoidei</taxon>
        <taxon>Pleuronectidae</taxon>
        <taxon>Pleuronectes</taxon>
    </lineage>
</organism>
<evidence type="ECO:0000313" key="3">
    <source>
        <dbReference type="Proteomes" id="UP001153269"/>
    </source>
</evidence>
<feature type="non-terminal residue" evidence="2">
    <location>
        <position position="194"/>
    </location>
</feature>
<sequence>MWRTDWKRKRKKMWMSNTSLPSGPPCGSSRCLLILLLHMVPPPVVDPGLQPPGQRQQVVVSQTPLHLLLLLSPLLLHMVEVGPVLPLQPAPLPGLHRTLPPPDVNTDLSKGYWQVPLARISRKLTAFRTPWGLFQAAPLTDMTGSRCPNQVQWTEVAEAAFRDIQLCLDPLRTARGSGEQRGRAAGESRSGRAK</sequence>
<gene>
    <name evidence="2" type="ORF">PLEPLA_LOCUS27793</name>
</gene>
<feature type="compositionally biased region" description="Basic and acidic residues" evidence="1">
    <location>
        <begin position="178"/>
        <end position="194"/>
    </location>
</feature>
<dbReference type="EMBL" id="CADEAL010002384">
    <property type="protein sequence ID" value="CAB1440027.1"/>
    <property type="molecule type" value="Genomic_DNA"/>
</dbReference>
<evidence type="ECO:0000313" key="2">
    <source>
        <dbReference type="EMBL" id="CAB1440027.1"/>
    </source>
</evidence>
<dbReference type="InterPro" id="IPR043502">
    <property type="entry name" value="DNA/RNA_pol_sf"/>
</dbReference>
<reference evidence="2" key="1">
    <citation type="submission" date="2020-03" db="EMBL/GenBank/DDBJ databases">
        <authorList>
            <person name="Weist P."/>
        </authorList>
    </citation>
    <scope>NUCLEOTIDE SEQUENCE</scope>
</reference>
<dbReference type="AlphaFoldDB" id="A0A9N7UV97"/>